<evidence type="ECO:0000259" key="5">
    <source>
        <dbReference type="PROSITE" id="PS50089"/>
    </source>
</evidence>
<reference evidence="7" key="1">
    <citation type="submission" date="2022-11" db="UniProtKB">
        <authorList>
            <consortium name="WormBaseParasite"/>
        </authorList>
    </citation>
    <scope>IDENTIFICATION</scope>
</reference>
<dbReference type="InterPro" id="IPR018957">
    <property type="entry name" value="Znf_C3HC4_RING-type"/>
</dbReference>
<dbReference type="Pfam" id="PF00097">
    <property type="entry name" value="zf-C3HC4"/>
    <property type="match status" value="1"/>
</dbReference>
<evidence type="ECO:0000313" key="6">
    <source>
        <dbReference type="Proteomes" id="UP000887578"/>
    </source>
</evidence>
<name>A0A914PRS1_9BILA</name>
<evidence type="ECO:0000256" key="1">
    <source>
        <dbReference type="ARBA" id="ARBA00022723"/>
    </source>
</evidence>
<keyword evidence="2 4" id="KW-0863">Zinc-finger</keyword>
<dbReference type="SMART" id="SM00184">
    <property type="entry name" value="RING"/>
    <property type="match status" value="1"/>
</dbReference>
<dbReference type="InterPro" id="IPR017907">
    <property type="entry name" value="Znf_RING_CS"/>
</dbReference>
<dbReference type="PROSITE" id="PS50089">
    <property type="entry name" value="ZF_RING_2"/>
    <property type="match status" value="1"/>
</dbReference>
<keyword evidence="1" id="KW-0479">Metal-binding</keyword>
<dbReference type="Gene3D" id="3.30.40.10">
    <property type="entry name" value="Zinc/RING finger domain, C3HC4 (zinc finger)"/>
    <property type="match status" value="1"/>
</dbReference>
<evidence type="ECO:0000256" key="3">
    <source>
        <dbReference type="ARBA" id="ARBA00022833"/>
    </source>
</evidence>
<dbReference type="InterPro" id="IPR013083">
    <property type="entry name" value="Znf_RING/FYVE/PHD"/>
</dbReference>
<dbReference type="WBParaSite" id="PDA_v2.g21318.t1">
    <property type="protein sequence ID" value="PDA_v2.g21318.t1"/>
    <property type="gene ID" value="PDA_v2.g21318"/>
</dbReference>
<protein>
    <submittedName>
        <fullName evidence="7">RING-type domain-containing protein</fullName>
    </submittedName>
</protein>
<dbReference type="PROSITE" id="PS00518">
    <property type="entry name" value="ZF_RING_1"/>
    <property type="match status" value="1"/>
</dbReference>
<evidence type="ECO:0000313" key="7">
    <source>
        <dbReference type="WBParaSite" id="PDA_v2.g21318.t1"/>
    </source>
</evidence>
<feature type="domain" description="RING-type" evidence="5">
    <location>
        <begin position="29"/>
        <end position="80"/>
    </location>
</feature>
<keyword evidence="6" id="KW-1185">Reference proteome</keyword>
<accession>A0A914PRS1</accession>
<keyword evidence="3" id="KW-0862">Zinc</keyword>
<dbReference type="SUPFAM" id="SSF57850">
    <property type="entry name" value="RING/U-box"/>
    <property type="match status" value="1"/>
</dbReference>
<evidence type="ECO:0000256" key="2">
    <source>
        <dbReference type="ARBA" id="ARBA00022771"/>
    </source>
</evidence>
<proteinExistence type="predicted"/>
<dbReference type="GO" id="GO:0008270">
    <property type="term" value="F:zinc ion binding"/>
    <property type="evidence" value="ECO:0007669"/>
    <property type="project" value="UniProtKB-KW"/>
</dbReference>
<dbReference type="InterPro" id="IPR001841">
    <property type="entry name" value="Znf_RING"/>
</dbReference>
<evidence type="ECO:0000256" key="4">
    <source>
        <dbReference type="PROSITE-ProRule" id="PRU00175"/>
    </source>
</evidence>
<sequence length="131" mass="15408">MEPFYKQITSLDEAISELKKLKSTYDFRCFLCSTIYVEPYLLPCGHLLCKKCVEFLIYCERERAQFHYTYSPISYECPQCLRKLPATKRSLKKDDLAEGLIYRTFALELEVLIAEFKLLKIDDGCGEDMEF</sequence>
<dbReference type="AlphaFoldDB" id="A0A914PRS1"/>
<dbReference type="Proteomes" id="UP000887578">
    <property type="component" value="Unplaced"/>
</dbReference>
<organism evidence="6 7">
    <name type="scientific">Panagrolaimus davidi</name>
    <dbReference type="NCBI Taxonomy" id="227884"/>
    <lineage>
        <taxon>Eukaryota</taxon>
        <taxon>Metazoa</taxon>
        <taxon>Ecdysozoa</taxon>
        <taxon>Nematoda</taxon>
        <taxon>Chromadorea</taxon>
        <taxon>Rhabditida</taxon>
        <taxon>Tylenchina</taxon>
        <taxon>Panagrolaimomorpha</taxon>
        <taxon>Panagrolaimoidea</taxon>
        <taxon>Panagrolaimidae</taxon>
        <taxon>Panagrolaimus</taxon>
    </lineage>
</organism>